<dbReference type="AlphaFoldDB" id="A0A1H0HPS4"/>
<keyword evidence="1" id="KW-1133">Transmembrane helix</keyword>
<evidence type="ECO:0000313" key="2">
    <source>
        <dbReference type="EMBL" id="SDO21114.1"/>
    </source>
</evidence>
<dbReference type="STRING" id="1052260.SAMN05660199_01528"/>
<dbReference type="InterPro" id="IPR019675">
    <property type="entry name" value="DUF2550"/>
</dbReference>
<evidence type="ECO:0000256" key="1">
    <source>
        <dbReference type="SAM" id="Phobius"/>
    </source>
</evidence>
<keyword evidence="1" id="KW-0812">Transmembrane</keyword>
<dbReference type="Pfam" id="PF10739">
    <property type="entry name" value="DUF2550"/>
    <property type="match status" value="1"/>
</dbReference>
<protein>
    <recommendedName>
        <fullName evidence="4">DUF2550 domain-containing protein</fullName>
    </recommendedName>
</protein>
<gene>
    <name evidence="2" type="ORF">SAMN05660199_01528</name>
</gene>
<keyword evidence="3" id="KW-1185">Reference proteome</keyword>
<dbReference type="EMBL" id="FNIR01000004">
    <property type="protein sequence ID" value="SDO21114.1"/>
    <property type="molecule type" value="Genomic_DNA"/>
</dbReference>
<name>A0A1H0HPS4_9ACTN</name>
<dbReference type="RefSeq" id="WP_242653901.1">
    <property type="nucleotide sequence ID" value="NZ_FNIR01000004.1"/>
</dbReference>
<keyword evidence="1" id="KW-0472">Membrane</keyword>
<proteinExistence type="predicted"/>
<dbReference type="Proteomes" id="UP000199088">
    <property type="component" value="Unassembled WGS sequence"/>
</dbReference>
<sequence length="136" mass="14801">MPLTTVVLVLAAVLVVALVATFLLRRRFLLSGLGAVTMCLRPVGAPRWSVGVAWYSGEELLWYPALSLSVRPTQRLCRTEFHVEGRRRPTVDDGAVPVDSQVLICRTGAGPQELAMDPSTVTGFLSWIESSPPLGR</sequence>
<accession>A0A1H0HPS4</accession>
<organism evidence="2 3">
    <name type="scientific">Klenkia soli</name>
    <dbReference type="NCBI Taxonomy" id="1052260"/>
    <lineage>
        <taxon>Bacteria</taxon>
        <taxon>Bacillati</taxon>
        <taxon>Actinomycetota</taxon>
        <taxon>Actinomycetes</taxon>
        <taxon>Geodermatophilales</taxon>
        <taxon>Geodermatophilaceae</taxon>
        <taxon>Klenkia</taxon>
    </lineage>
</organism>
<reference evidence="3" key="1">
    <citation type="submission" date="2016-10" db="EMBL/GenBank/DDBJ databases">
        <authorList>
            <person name="Varghese N."/>
            <person name="Submissions S."/>
        </authorList>
    </citation>
    <scope>NUCLEOTIDE SEQUENCE [LARGE SCALE GENOMIC DNA]</scope>
    <source>
        <strain evidence="3">DSM 45843</strain>
    </source>
</reference>
<evidence type="ECO:0000313" key="3">
    <source>
        <dbReference type="Proteomes" id="UP000199088"/>
    </source>
</evidence>
<evidence type="ECO:0008006" key="4">
    <source>
        <dbReference type="Google" id="ProtNLM"/>
    </source>
</evidence>
<feature type="transmembrane region" description="Helical" evidence="1">
    <location>
        <begin position="6"/>
        <end position="24"/>
    </location>
</feature>